<sequence>MESSRTDIAAAKKPFYNLMMFPYPSAEGLHVGNMYAFTGSDIYGRFKRMAGYDVFEPIGLDGFGIHSENYALKIGKHPMEHAKVTEKNFYNQLHKIGAMYDWSRTVETYDPHYYKWTQWIFVQMYTRGLAYRAKSEVNWCPSCKTVLADEQVIPASRQGGEGKCERCGNAVIKKLLEQWFFRITAYAEKLLQNTRTLNWPEKVLIAQRNWIGKKEGTKILFDEIEIFTTRPDTIFGCVFVVLSPSHRLAGKVKEVVNPATKKAIPVFVDEYVLGEVGTGAIMGVPAYDDRDMAFAKRMNLPVVRAKLTDKVFGKKMVTYHLRDWLISRQRYWGPPIPMIYCETCGWQPVPEKDLPVILPRIEDYQPKGTGVAPLATHKEFYETTCPNCGKSARRETDVSDTFLDSSWYFLRYPSVNNVIPATEPGSSVQVGWTPDQVRGDKQGFLPWDPEITKKWLPVDMYTGGAEHSVLHLLYSRFITMALHDWGYIDFDEPFPNFYAHGLIIKDGAKMSKSKGNIVNPDQYIDLYGADALRIYLMFTGPYDQGGDFRDSAMEGIAKWVRKVWRMALS</sequence>
<evidence type="ECO:0000256" key="3">
    <source>
        <dbReference type="ARBA" id="ARBA00022598"/>
    </source>
</evidence>
<dbReference type="InterPro" id="IPR002302">
    <property type="entry name" value="Leu-tRNA-ligase"/>
</dbReference>
<dbReference type="InterPro" id="IPR002300">
    <property type="entry name" value="aa-tRNA-synth_Ia"/>
</dbReference>
<feature type="domain" description="Aminoacyl-tRNA synthetase class Ia" evidence="9">
    <location>
        <begin position="13"/>
        <end position="202"/>
    </location>
</feature>
<name>A0A1F5ZMG1_9BACT</name>
<evidence type="ECO:0000256" key="2">
    <source>
        <dbReference type="ARBA" id="ARBA00013164"/>
    </source>
</evidence>
<dbReference type="GO" id="GO:0005524">
    <property type="term" value="F:ATP binding"/>
    <property type="evidence" value="ECO:0007669"/>
    <property type="project" value="UniProtKB-KW"/>
</dbReference>
<feature type="domain" description="Leucyl-tRNA synthetase editing" evidence="10">
    <location>
        <begin position="254"/>
        <end position="303"/>
    </location>
</feature>
<dbReference type="Gene3D" id="1.10.730.10">
    <property type="entry name" value="Isoleucyl-tRNA Synthetase, Domain 1"/>
    <property type="match status" value="1"/>
</dbReference>
<dbReference type="Pfam" id="PF00133">
    <property type="entry name" value="tRNA-synt_1"/>
    <property type="match status" value="2"/>
</dbReference>
<dbReference type="GO" id="GO:0004823">
    <property type="term" value="F:leucine-tRNA ligase activity"/>
    <property type="evidence" value="ECO:0007669"/>
    <property type="project" value="UniProtKB-EC"/>
</dbReference>
<dbReference type="SUPFAM" id="SSF52374">
    <property type="entry name" value="Nucleotidylyl transferase"/>
    <property type="match status" value="1"/>
</dbReference>
<evidence type="ECO:0000313" key="11">
    <source>
        <dbReference type="EMBL" id="OGG13669.1"/>
    </source>
</evidence>
<dbReference type="Gene3D" id="3.40.50.620">
    <property type="entry name" value="HUPs"/>
    <property type="match status" value="2"/>
</dbReference>
<evidence type="ECO:0000256" key="4">
    <source>
        <dbReference type="ARBA" id="ARBA00022741"/>
    </source>
</evidence>
<dbReference type="GO" id="GO:0002161">
    <property type="term" value="F:aminoacyl-tRNA deacylase activity"/>
    <property type="evidence" value="ECO:0007669"/>
    <property type="project" value="InterPro"/>
</dbReference>
<feature type="domain" description="Leucyl-tRNA synthetase editing" evidence="10">
    <location>
        <begin position="208"/>
        <end position="253"/>
    </location>
</feature>
<keyword evidence="3 8" id="KW-0436">Ligase</keyword>
<dbReference type="PRINTS" id="PR00985">
    <property type="entry name" value="TRNASYNTHLEU"/>
</dbReference>
<dbReference type="AlphaFoldDB" id="A0A1F5ZMG1"/>
<dbReference type="PROSITE" id="PS00178">
    <property type="entry name" value="AA_TRNA_LIGASE_I"/>
    <property type="match status" value="1"/>
</dbReference>
<evidence type="ECO:0000256" key="8">
    <source>
        <dbReference type="RuleBase" id="RU363035"/>
    </source>
</evidence>
<dbReference type="InterPro" id="IPR009008">
    <property type="entry name" value="Val/Leu/Ile-tRNA-synth_edit"/>
</dbReference>
<reference evidence="11 12" key="1">
    <citation type="journal article" date="2016" name="Nat. Commun.">
        <title>Thousands of microbial genomes shed light on interconnected biogeochemical processes in an aquifer system.</title>
        <authorList>
            <person name="Anantharaman K."/>
            <person name="Brown C.T."/>
            <person name="Hug L.A."/>
            <person name="Sharon I."/>
            <person name="Castelle C.J."/>
            <person name="Probst A.J."/>
            <person name="Thomas B.C."/>
            <person name="Singh A."/>
            <person name="Wilkins M.J."/>
            <person name="Karaoz U."/>
            <person name="Brodie E.L."/>
            <person name="Williams K.H."/>
            <person name="Hubbard S.S."/>
            <person name="Banfield J.F."/>
        </authorList>
    </citation>
    <scope>NUCLEOTIDE SEQUENCE [LARGE SCALE GENOMIC DNA]</scope>
</reference>
<dbReference type="InterPro" id="IPR001412">
    <property type="entry name" value="aa-tRNA-synth_I_CS"/>
</dbReference>
<accession>A0A1F5ZMG1</accession>
<evidence type="ECO:0000313" key="12">
    <source>
        <dbReference type="Proteomes" id="UP000177416"/>
    </source>
</evidence>
<dbReference type="Pfam" id="PF13603">
    <property type="entry name" value="tRNA-synt_1_2"/>
    <property type="match status" value="2"/>
</dbReference>
<evidence type="ECO:0000256" key="7">
    <source>
        <dbReference type="ARBA" id="ARBA00023146"/>
    </source>
</evidence>
<dbReference type="EMBL" id="MFJJ01000039">
    <property type="protein sequence ID" value="OGG13669.1"/>
    <property type="molecule type" value="Genomic_DNA"/>
</dbReference>
<dbReference type="GO" id="GO:0005829">
    <property type="term" value="C:cytosol"/>
    <property type="evidence" value="ECO:0007669"/>
    <property type="project" value="TreeGrafter"/>
</dbReference>
<feature type="non-terminal residue" evidence="11">
    <location>
        <position position="569"/>
    </location>
</feature>
<dbReference type="GO" id="GO:0006429">
    <property type="term" value="P:leucyl-tRNA aminoacylation"/>
    <property type="evidence" value="ECO:0007669"/>
    <property type="project" value="InterPro"/>
</dbReference>
<dbReference type="CDD" id="cd00812">
    <property type="entry name" value="LeuRS_core"/>
    <property type="match status" value="1"/>
</dbReference>
<dbReference type="InterPro" id="IPR025709">
    <property type="entry name" value="Leu_tRNA-synth_edit"/>
</dbReference>
<keyword evidence="6 8" id="KW-0648">Protein biosynthesis</keyword>
<evidence type="ECO:0000259" key="9">
    <source>
        <dbReference type="Pfam" id="PF00133"/>
    </source>
</evidence>
<proteinExistence type="inferred from homology"/>
<keyword evidence="5 8" id="KW-0067">ATP-binding</keyword>
<dbReference type="PANTHER" id="PTHR43740:SF2">
    <property type="entry name" value="LEUCINE--TRNA LIGASE, MITOCHONDRIAL"/>
    <property type="match status" value="1"/>
</dbReference>
<evidence type="ECO:0000259" key="10">
    <source>
        <dbReference type="Pfam" id="PF13603"/>
    </source>
</evidence>
<evidence type="ECO:0000256" key="6">
    <source>
        <dbReference type="ARBA" id="ARBA00022917"/>
    </source>
</evidence>
<keyword evidence="7 8" id="KW-0030">Aminoacyl-tRNA synthetase</keyword>
<keyword evidence="4 8" id="KW-0547">Nucleotide-binding</keyword>
<gene>
    <name evidence="11" type="ORF">A2875_04030</name>
</gene>
<organism evidence="11 12">
    <name type="scientific">Candidatus Gottesmanbacteria bacterium RIFCSPHIGHO2_01_FULL_46_14</name>
    <dbReference type="NCBI Taxonomy" id="1798380"/>
    <lineage>
        <taxon>Bacteria</taxon>
        <taxon>Candidatus Gottesmaniibacteriota</taxon>
    </lineage>
</organism>
<dbReference type="Proteomes" id="UP000177416">
    <property type="component" value="Unassembled WGS sequence"/>
</dbReference>
<evidence type="ECO:0000256" key="1">
    <source>
        <dbReference type="ARBA" id="ARBA00005594"/>
    </source>
</evidence>
<feature type="domain" description="Aminoacyl-tRNA synthetase class Ia" evidence="9">
    <location>
        <begin position="453"/>
        <end position="539"/>
    </location>
</feature>
<dbReference type="PANTHER" id="PTHR43740">
    <property type="entry name" value="LEUCYL-TRNA SYNTHETASE"/>
    <property type="match status" value="1"/>
</dbReference>
<evidence type="ECO:0000256" key="5">
    <source>
        <dbReference type="ARBA" id="ARBA00022840"/>
    </source>
</evidence>
<comment type="similarity">
    <text evidence="1 8">Belongs to the class-I aminoacyl-tRNA synthetase family.</text>
</comment>
<dbReference type="EC" id="6.1.1.4" evidence="2"/>
<protein>
    <recommendedName>
        <fullName evidence="2">leucine--tRNA ligase</fullName>
        <ecNumber evidence="2">6.1.1.4</ecNumber>
    </recommendedName>
</protein>
<dbReference type="SUPFAM" id="SSF50677">
    <property type="entry name" value="ValRS/IleRS/LeuRS editing domain"/>
    <property type="match status" value="1"/>
</dbReference>
<comment type="caution">
    <text evidence="11">The sequence shown here is derived from an EMBL/GenBank/DDBJ whole genome shotgun (WGS) entry which is preliminary data.</text>
</comment>
<dbReference type="InterPro" id="IPR014729">
    <property type="entry name" value="Rossmann-like_a/b/a_fold"/>
</dbReference>